<gene>
    <name evidence="3" type="ORF">Cvel_1114</name>
</gene>
<dbReference type="GO" id="GO:0005634">
    <property type="term" value="C:nucleus"/>
    <property type="evidence" value="ECO:0007669"/>
    <property type="project" value="TreeGrafter"/>
</dbReference>
<organism evidence="3">
    <name type="scientific">Chromera velia CCMP2878</name>
    <dbReference type="NCBI Taxonomy" id="1169474"/>
    <lineage>
        <taxon>Eukaryota</taxon>
        <taxon>Sar</taxon>
        <taxon>Alveolata</taxon>
        <taxon>Colpodellida</taxon>
        <taxon>Chromeraceae</taxon>
        <taxon>Chromera</taxon>
    </lineage>
</organism>
<dbReference type="Pfam" id="PF03399">
    <property type="entry name" value="SAC3_GANP"/>
    <property type="match status" value="1"/>
</dbReference>
<dbReference type="InterPro" id="IPR045107">
    <property type="entry name" value="SAC3/GANP/THP3"/>
</dbReference>
<proteinExistence type="predicted"/>
<dbReference type="InterPro" id="IPR005062">
    <property type="entry name" value="SAC3/GANP/THP3_conserved"/>
</dbReference>
<feature type="region of interest" description="Disordered" evidence="1">
    <location>
        <begin position="207"/>
        <end position="296"/>
    </location>
</feature>
<dbReference type="PANTHER" id="PTHR12436:SF4">
    <property type="entry name" value="LEUKOCYTE RECEPTOR CLUSTER MEMBER 8"/>
    <property type="match status" value="1"/>
</dbReference>
<evidence type="ECO:0000259" key="2">
    <source>
        <dbReference type="Pfam" id="PF03399"/>
    </source>
</evidence>
<feature type="compositionally biased region" description="Low complexity" evidence="1">
    <location>
        <begin position="270"/>
        <end position="285"/>
    </location>
</feature>
<dbReference type="PANTHER" id="PTHR12436">
    <property type="entry name" value="80 KDA MCM3-ASSOCIATED PROTEIN"/>
    <property type="match status" value="1"/>
</dbReference>
<dbReference type="EMBL" id="CDMZ01002938">
    <property type="protein sequence ID" value="CEM44494.1"/>
    <property type="molecule type" value="Genomic_DNA"/>
</dbReference>
<dbReference type="Gene3D" id="1.25.40.990">
    <property type="match status" value="1"/>
</dbReference>
<feature type="compositionally biased region" description="Polar residues" evidence="1">
    <location>
        <begin position="220"/>
        <end position="231"/>
    </location>
</feature>
<evidence type="ECO:0000313" key="3">
    <source>
        <dbReference type="EMBL" id="CEM44494.1"/>
    </source>
</evidence>
<evidence type="ECO:0000256" key="1">
    <source>
        <dbReference type="SAM" id="MobiDB-lite"/>
    </source>
</evidence>
<feature type="region of interest" description="Disordered" evidence="1">
    <location>
        <begin position="316"/>
        <end position="430"/>
    </location>
</feature>
<protein>
    <recommendedName>
        <fullName evidence="2">SAC3/GANP/THP3 conserved domain-containing protein</fullName>
    </recommendedName>
</protein>
<feature type="compositionally biased region" description="Low complexity" evidence="1">
    <location>
        <begin position="323"/>
        <end position="346"/>
    </location>
</feature>
<reference evidence="3" key="1">
    <citation type="submission" date="2014-11" db="EMBL/GenBank/DDBJ databases">
        <authorList>
            <person name="Otto D Thomas"/>
            <person name="Naeem Raeece"/>
        </authorList>
    </citation>
    <scope>NUCLEOTIDE SEQUENCE</scope>
</reference>
<feature type="compositionally biased region" description="Basic and acidic residues" evidence="1">
    <location>
        <begin position="410"/>
        <end position="429"/>
    </location>
</feature>
<dbReference type="AlphaFoldDB" id="A0A0G4HJU1"/>
<feature type="compositionally biased region" description="Basic and acidic residues" evidence="1">
    <location>
        <begin position="207"/>
        <end position="219"/>
    </location>
</feature>
<sequence>MNTNANQNGALFQGWDPNDEIGSLNRYKAWLRSQGTYTEDQIETHAKSALQWQRNQAAQQQQQQQQQQRIQQQQLMYQQMQYQQMQAASAWAQQTQHLFGNPQLNPLGVHFDPNTQTEFFRNKLVPGLLKWQEGFLTCQDNQANSLKVEYIRKMGELLGQLPQKYIGVDFTSAAFPDAVLIMVPMSSFTQLPPGHVMLTQQELLRREQAKQQRQMEEYQRANQQGSMNTSAIGGGGSETTVASAPSVPEPPNQGLGAVAAAAAKAHRLRQQQQQQQAQSHPSGQPGLNGTAGTGVGLPAEALSGALADIQDLQRRQRDGNLPSSSQAASSSRGQSSFGSSNQFASRNAVAGQGRRSFDAWGGSSAGPSREMSRGSSGGFGQPVGGRERFRRSRDRDGDVNMSSDGSDMTGPEHGRSRSRSRSREAERGGDFWAQTASLRMVEGLGAGGKGGLAGLRASVGLSLQTKKEKKSGGAILKPRQSPASTTTHHSEFNAFRTQANFIGTSDQLEKEYLRLTDAPREEEVRPEPVLREALPHVIRKAGMERKSWKWLGDQMRAIRQDMKVQRIENDLTVKVYENNADLAIENGDLGQFNVCVTQLGHLYRLSSVPSDAKTRKNEYHAIRYVYLIVNGLKDAIMKEMGQMSTEEKVDQGMVWAEKFRKALQLQNWVKVFTLFTTAPYRIPALLQLYRDKLRMNAIRVLVKSSNRWPVKWISDNLGFQSERDAFQFLCDHQAVFVDRSAAVLQSGLPEWEGRHIDSKKSLPVLKSCKLLSSNKVHALG</sequence>
<dbReference type="VEuPathDB" id="CryptoDB:Cvel_1114"/>
<feature type="compositionally biased region" description="Low complexity" evidence="1">
    <location>
        <begin position="253"/>
        <end position="263"/>
    </location>
</feature>
<feature type="domain" description="SAC3/GANP/THP3 conserved" evidence="2">
    <location>
        <begin position="510"/>
        <end position="733"/>
    </location>
</feature>
<accession>A0A0G4HJU1</accession>
<feature type="region of interest" description="Disordered" evidence="1">
    <location>
        <begin position="464"/>
        <end position="488"/>
    </location>
</feature>
<name>A0A0G4HJU1_9ALVE</name>